<proteinExistence type="predicted"/>
<evidence type="ECO:0000259" key="2">
    <source>
        <dbReference type="PROSITE" id="PS50987"/>
    </source>
</evidence>
<dbReference type="Proteomes" id="UP000602653">
    <property type="component" value="Chromosome"/>
</dbReference>
<organism evidence="3 4">
    <name type="scientific">Arcanobacterium phocisimile</name>
    <dbReference type="NCBI Taxonomy" id="1302235"/>
    <lineage>
        <taxon>Bacteria</taxon>
        <taxon>Bacillati</taxon>
        <taxon>Actinomycetota</taxon>
        <taxon>Actinomycetes</taxon>
        <taxon>Actinomycetales</taxon>
        <taxon>Actinomycetaceae</taxon>
        <taxon>Arcanobacterium</taxon>
    </lineage>
</organism>
<reference evidence="3 4" key="1">
    <citation type="submission" date="2021-02" db="EMBL/GenBank/DDBJ databases">
        <title>Complete Genome Sequence of Arcanobacterium phocisimile strain DSM 26142T from a harbour seal.</title>
        <authorList>
            <person name="Borowiak M."/>
            <person name="Alssahen M."/>
            <person name="Malorny B."/>
            <person name="Laemmler C."/>
            <person name="Siebert U."/>
            <person name="Ploetz M."/>
            <person name="Abdulmawjood A."/>
        </authorList>
    </citation>
    <scope>NUCLEOTIDE SEQUENCE [LARGE SCALE GENOMIC DNA]</scope>
    <source>
        <strain evidence="3 4">DSM 26142</strain>
    </source>
</reference>
<gene>
    <name evidence="3" type="ORF">JTE88_02080</name>
</gene>
<evidence type="ECO:0000313" key="3">
    <source>
        <dbReference type="EMBL" id="QRV02563.1"/>
    </source>
</evidence>
<dbReference type="PROSITE" id="PS50987">
    <property type="entry name" value="HTH_ARSR_2"/>
    <property type="match status" value="1"/>
</dbReference>
<dbReference type="InterPro" id="IPR001845">
    <property type="entry name" value="HTH_ArsR_DNA-bd_dom"/>
</dbReference>
<dbReference type="PRINTS" id="PR00778">
    <property type="entry name" value="HTHARSR"/>
</dbReference>
<dbReference type="PANTHER" id="PTHR39168:SF2">
    <property type="entry name" value="HTH-TYPE TRANSCRIPTIONAL REGULATOR CMTR"/>
    <property type="match status" value="1"/>
</dbReference>
<dbReference type="InterPro" id="IPR036390">
    <property type="entry name" value="WH_DNA-bd_sf"/>
</dbReference>
<accession>A0ABX7IHG1</accession>
<dbReference type="EMBL" id="CP070228">
    <property type="protein sequence ID" value="QRV02563.1"/>
    <property type="molecule type" value="Genomic_DNA"/>
</dbReference>
<dbReference type="PANTHER" id="PTHR39168">
    <property type="entry name" value="TRANSCRIPTIONAL REGULATOR-RELATED"/>
    <property type="match status" value="1"/>
</dbReference>
<name>A0ABX7IHG1_9ACTO</name>
<evidence type="ECO:0000313" key="4">
    <source>
        <dbReference type="Proteomes" id="UP000602653"/>
    </source>
</evidence>
<dbReference type="InterPro" id="IPR036388">
    <property type="entry name" value="WH-like_DNA-bd_sf"/>
</dbReference>
<dbReference type="RefSeq" id="WP_204425059.1">
    <property type="nucleotide sequence ID" value="NZ_CP070228.1"/>
</dbReference>
<feature type="region of interest" description="Disordered" evidence="1">
    <location>
        <begin position="114"/>
        <end position="134"/>
    </location>
</feature>
<dbReference type="CDD" id="cd00090">
    <property type="entry name" value="HTH_ARSR"/>
    <property type="match status" value="1"/>
</dbReference>
<sequence>MALEPKQLDVMHRLGRAMSDPTRSALLISLLHASNYPAVLARELGLTRANVSNHLVCLRGCGLVTTEQEGRQTKYRVVDAGIIQHLSALLDSVSEIDDERTPEVCLLRKSPASNKDVTTSNRTTPTSHIEGECC</sequence>
<dbReference type="NCBIfam" id="NF033788">
    <property type="entry name" value="HTH_metalloreg"/>
    <property type="match status" value="1"/>
</dbReference>
<dbReference type="SUPFAM" id="SSF46785">
    <property type="entry name" value="Winged helix' DNA-binding domain"/>
    <property type="match status" value="1"/>
</dbReference>
<keyword evidence="4" id="KW-1185">Reference proteome</keyword>
<dbReference type="InterPro" id="IPR052543">
    <property type="entry name" value="HTH_Metal-responsive_Reg"/>
</dbReference>
<dbReference type="InterPro" id="IPR011991">
    <property type="entry name" value="ArsR-like_HTH"/>
</dbReference>
<feature type="compositionally biased region" description="Polar residues" evidence="1">
    <location>
        <begin position="114"/>
        <end position="127"/>
    </location>
</feature>
<dbReference type="Pfam" id="PF01022">
    <property type="entry name" value="HTH_5"/>
    <property type="match status" value="1"/>
</dbReference>
<protein>
    <submittedName>
        <fullName evidence="3">Winged helix-turn-helix transcriptional regulator</fullName>
    </submittedName>
</protein>
<dbReference type="SMART" id="SM00418">
    <property type="entry name" value="HTH_ARSR"/>
    <property type="match status" value="1"/>
</dbReference>
<evidence type="ECO:0000256" key="1">
    <source>
        <dbReference type="SAM" id="MobiDB-lite"/>
    </source>
</evidence>
<dbReference type="Gene3D" id="1.10.10.10">
    <property type="entry name" value="Winged helix-like DNA-binding domain superfamily/Winged helix DNA-binding domain"/>
    <property type="match status" value="1"/>
</dbReference>
<feature type="domain" description="HTH arsR-type" evidence="2">
    <location>
        <begin position="3"/>
        <end position="97"/>
    </location>
</feature>